<dbReference type="EMBL" id="BTGU01000003">
    <property type="protein sequence ID" value="GMN31483.1"/>
    <property type="molecule type" value="Genomic_DNA"/>
</dbReference>
<evidence type="ECO:0000313" key="3">
    <source>
        <dbReference type="Proteomes" id="UP001187192"/>
    </source>
</evidence>
<sequence length="62" mass="6416">MTDDVAPPPHSDTWTSVSISFNPLPLPEQPSALIPPPLPVTHSGARALAPPPPLSAKGELSD</sequence>
<keyword evidence="3" id="KW-1185">Reference proteome</keyword>
<evidence type="ECO:0000313" key="2">
    <source>
        <dbReference type="EMBL" id="GMN31483.1"/>
    </source>
</evidence>
<name>A0AA87ZR24_FICCA</name>
<evidence type="ECO:0000256" key="1">
    <source>
        <dbReference type="SAM" id="MobiDB-lite"/>
    </source>
</evidence>
<accession>A0AA87ZR24</accession>
<organism evidence="2 3">
    <name type="scientific">Ficus carica</name>
    <name type="common">Common fig</name>
    <dbReference type="NCBI Taxonomy" id="3494"/>
    <lineage>
        <taxon>Eukaryota</taxon>
        <taxon>Viridiplantae</taxon>
        <taxon>Streptophyta</taxon>
        <taxon>Embryophyta</taxon>
        <taxon>Tracheophyta</taxon>
        <taxon>Spermatophyta</taxon>
        <taxon>Magnoliopsida</taxon>
        <taxon>eudicotyledons</taxon>
        <taxon>Gunneridae</taxon>
        <taxon>Pentapetalae</taxon>
        <taxon>rosids</taxon>
        <taxon>fabids</taxon>
        <taxon>Rosales</taxon>
        <taxon>Moraceae</taxon>
        <taxon>Ficeae</taxon>
        <taxon>Ficus</taxon>
    </lineage>
</organism>
<dbReference type="AlphaFoldDB" id="A0AA87ZR24"/>
<comment type="caution">
    <text evidence="2">The sequence shown here is derived from an EMBL/GenBank/DDBJ whole genome shotgun (WGS) entry which is preliminary data.</text>
</comment>
<feature type="compositionally biased region" description="Pro residues" evidence="1">
    <location>
        <begin position="25"/>
        <end position="39"/>
    </location>
</feature>
<reference evidence="2" key="1">
    <citation type="submission" date="2023-07" db="EMBL/GenBank/DDBJ databases">
        <title>draft genome sequence of fig (Ficus carica).</title>
        <authorList>
            <person name="Takahashi T."/>
            <person name="Nishimura K."/>
        </authorList>
    </citation>
    <scope>NUCLEOTIDE SEQUENCE</scope>
</reference>
<feature type="region of interest" description="Disordered" evidence="1">
    <location>
        <begin position="25"/>
        <end position="62"/>
    </location>
</feature>
<protein>
    <submittedName>
        <fullName evidence="2">Uncharacterized protein</fullName>
    </submittedName>
</protein>
<gene>
    <name evidence="2" type="ORF">TIFTF001_003280</name>
</gene>
<dbReference type="Proteomes" id="UP001187192">
    <property type="component" value="Unassembled WGS sequence"/>
</dbReference>
<proteinExistence type="predicted"/>